<proteinExistence type="predicted"/>
<evidence type="ECO:0000313" key="3">
    <source>
        <dbReference type="Proteomes" id="UP001208689"/>
    </source>
</evidence>
<organism evidence="2 3">
    <name type="scientific">Candidatus Lokiarchaeum ossiferum</name>
    <dbReference type="NCBI Taxonomy" id="2951803"/>
    <lineage>
        <taxon>Archaea</taxon>
        <taxon>Promethearchaeati</taxon>
        <taxon>Promethearchaeota</taxon>
        <taxon>Promethearchaeia</taxon>
        <taxon>Promethearchaeales</taxon>
        <taxon>Promethearchaeaceae</taxon>
        <taxon>Candidatus Lokiarchaeum</taxon>
    </lineage>
</organism>
<keyword evidence="1" id="KW-0472">Membrane</keyword>
<feature type="transmembrane region" description="Helical" evidence="1">
    <location>
        <begin position="74"/>
        <end position="98"/>
    </location>
</feature>
<dbReference type="EMBL" id="CP104013">
    <property type="protein sequence ID" value="UYP45318.1"/>
    <property type="molecule type" value="Genomic_DNA"/>
</dbReference>
<feature type="transmembrane region" description="Helical" evidence="1">
    <location>
        <begin position="45"/>
        <end position="67"/>
    </location>
</feature>
<keyword evidence="1" id="KW-1133">Transmembrane helix</keyword>
<dbReference type="Proteomes" id="UP001208689">
    <property type="component" value="Chromosome"/>
</dbReference>
<evidence type="ECO:0000313" key="2">
    <source>
        <dbReference type="EMBL" id="UYP45318.1"/>
    </source>
</evidence>
<sequence length="171" mass="18175">MAEQEVKYMKKSSLRNIIAIIVMLVCNAIILITQQSRFASIGDEIGAFAAIIAASTIISGFLGGLIAPYTFKKVILYIEIILVICVLVGGIILISLGQEIGSSGNPFADLAIILIVVILTVAILIFGVVSSIGFFLGAFIGSKVGKSFTSNYTEENQATTNFGDSPFQSQM</sequence>
<feature type="transmembrane region" description="Helical" evidence="1">
    <location>
        <begin position="110"/>
        <end position="140"/>
    </location>
</feature>
<accession>A0ABY6HPQ9</accession>
<name>A0ABY6HPQ9_9ARCH</name>
<reference evidence="2" key="1">
    <citation type="submission" date="2022-09" db="EMBL/GenBank/DDBJ databases">
        <title>Actin cytoskeleton and complex cell architecture in an #Asgard archaeon.</title>
        <authorList>
            <person name="Ponce Toledo R.I."/>
            <person name="Schleper C."/>
            <person name="Rodrigues Oliveira T."/>
            <person name="Wollweber F."/>
            <person name="Xu J."/>
            <person name="Rittmann S."/>
            <person name="Klingl A."/>
            <person name="Pilhofer M."/>
        </authorList>
    </citation>
    <scope>NUCLEOTIDE SEQUENCE</scope>
    <source>
        <strain evidence="2">B-35</strain>
    </source>
</reference>
<keyword evidence="3" id="KW-1185">Reference proteome</keyword>
<keyword evidence="1" id="KW-0812">Transmembrane</keyword>
<gene>
    <name evidence="2" type="ORF">NEF87_001603</name>
</gene>
<evidence type="ECO:0000256" key="1">
    <source>
        <dbReference type="SAM" id="Phobius"/>
    </source>
</evidence>
<feature type="transmembrane region" description="Helical" evidence="1">
    <location>
        <begin position="12"/>
        <end position="33"/>
    </location>
</feature>
<evidence type="ECO:0008006" key="4">
    <source>
        <dbReference type="Google" id="ProtNLM"/>
    </source>
</evidence>
<protein>
    <recommendedName>
        <fullName evidence="4">DUF5518 domain-containing protein</fullName>
    </recommendedName>
</protein>